<keyword evidence="2" id="KW-1185">Reference proteome</keyword>
<dbReference type="RefSeq" id="WP_075195741.1">
    <property type="nucleotide sequence ID" value="NZ_AP022869.1"/>
</dbReference>
<accession>A0A6F8XI96</accession>
<proteinExistence type="predicted"/>
<sequence length="235" mass="27009">MGDKSIVFEIHKAIFKNKIEVFRKYAEELEGKFESDLKVIESRFDFDFEDDEGDEDYASYVEFLIDEKRMVEQDFLNQYRSSAIISVYSLIEHRLRVIAELLGKLKSSKLEVSDLSGEGIIRNRNYLEKVCGVDFSHLNKQWSVIKDLSALRNCVVHCEGDITKARASQKLSNIVENTEGLRLERDDTIVFELPYLEKVIDVAEDFFSGVVDAAFEVFSSYNKSSQKDALKRASA</sequence>
<protein>
    <recommendedName>
        <fullName evidence="3">MAE-28990/MAE-18760-like HEPN domain-containing protein</fullName>
    </recommendedName>
</protein>
<dbReference type="Proteomes" id="UP000501053">
    <property type="component" value="Chromosome"/>
</dbReference>
<dbReference type="EMBL" id="AP022869">
    <property type="protein sequence ID" value="BCB73521.1"/>
    <property type="molecule type" value="Genomic_DNA"/>
</dbReference>
<organism evidence="1 2">
    <name type="scientific">Vreelandella aquamarina</name>
    <dbReference type="NCBI Taxonomy" id="77097"/>
    <lineage>
        <taxon>Bacteria</taxon>
        <taxon>Pseudomonadati</taxon>
        <taxon>Pseudomonadota</taxon>
        <taxon>Gammaproteobacteria</taxon>
        <taxon>Oceanospirillales</taxon>
        <taxon>Halomonadaceae</taxon>
        <taxon>Vreelandella</taxon>
    </lineage>
</organism>
<dbReference type="AlphaFoldDB" id="A0A6F8XI96"/>
<evidence type="ECO:0000313" key="2">
    <source>
        <dbReference type="Proteomes" id="UP000501053"/>
    </source>
</evidence>
<name>A0A6F8XI96_9GAMM</name>
<evidence type="ECO:0008006" key="3">
    <source>
        <dbReference type="Google" id="ProtNLM"/>
    </source>
</evidence>
<evidence type="ECO:0000313" key="1">
    <source>
        <dbReference type="EMBL" id="BCB73521.1"/>
    </source>
</evidence>
<reference evidence="1 2" key="1">
    <citation type="submission" date="2020-03" db="EMBL/GenBank/DDBJ databases">
        <title>Complete Genome Sequence of Halomonas meridiana strain Eplume2, isolated from hydrothermal-plume in the north east Pacific Ocean.</title>
        <authorList>
            <person name="Kurihara Y."/>
            <person name="Kawai S."/>
            <person name="Sakai A."/>
            <person name="Galipon J."/>
            <person name="Arakawa K."/>
        </authorList>
    </citation>
    <scope>NUCLEOTIDE SEQUENCE [LARGE SCALE GENOMIC DNA]</scope>
    <source>
        <strain evidence="1 2">Eplume2</strain>
    </source>
</reference>
<gene>
    <name evidence="1" type="ORF">HMEPL2_38720</name>
</gene>